<keyword evidence="3 12" id="KW-1003">Cell membrane</keyword>
<dbReference type="NCBIfam" id="TIGR03592">
    <property type="entry name" value="yidC_oxa1_cterm"/>
    <property type="match status" value="1"/>
</dbReference>
<evidence type="ECO:0000256" key="8">
    <source>
        <dbReference type="ARBA" id="ARBA00023136"/>
    </source>
</evidence>
<dbReference type="InterPro" id="IPR028055">
    <property type="entry name" value="YidC/Oxa/ALB_C"/>
</dbReference>
<dbReference type="PROSITE" id="PS51257">
    <property type="entry name" value="PROKAR_LIPOPROTEIN"/>
    <property type="match status" value="1"/>
</dbReference>
<feature type="compositionally biased region" description="Low complexity" evidence="13">
    <location>
        <begin position="267"/>
        <end position="282"/>
    </location>
</feature>
<evidence type="ECO:0000256" key="1">
    <source>
        <dbReference type="ARBA" id="ARBA00004651"/>
    </source>
</evidence>
<dbReference type="PANTHER" id="PTHR12428">
    <property type="entry name" value="OXA1"/>
    <property type="match status" value="1"/>
</dbReference>
<keyword evidence="6 12" id="KW-0653">Protein transport</keyword>
<keyword evidence="16" id="KW-1185">Reference proteome</keyword>
<evidence type="ECO:0000256" key="4">
    <source>
        <dbReference type="ARBA" id="ARBA00022692"/>
    </source>
</evidence>
<feature type="transmembrane region" description="Helical" evidence="12">
    <location>
        <begin position="173"/>
        <end position="194"/>
    </location>
</feature>
<dbReference type="AlphaFoldDB" id="A0A229NWP5"/>
<reference evidence="15 16" key="1">
    <citation type="submission" date="2017-07" db="EMBL/GenBank/DDBJ databases">
        <title>Paenibacillus herberti R33 genome sequencing and assembly.</title>
        <authorList>
            <person name="Su W."/>
        </authorList>
    </citation>
    <scope>NUCLEOTIDE SEQUENCE [LARGE SCALE GENOMIC DNA]</scope>
    <source>
        <strain evidence="15 16">R33</strain>
    </source>
</reference>
<evidence type="ECO:0000259" key="14">
    <source>
        <dbReference type="Pfam" id="PF02096"/>
    </source>
</evidence>
<dbReference type="InterPro" id="IPR001708">
    <property type="entry name" value="YidC/ALB3/OXA1/COX18"/>
</dbReference>
<keyword evidence="8 12" id="KW-0472">Membrane</keyword>
<dbReference type="InterPro" id="IPR023060">
    <property type="entry name" value="YidC/YidC1/YidC2_Firmicutes"/>
</dbReference>
<evidence type="ECO:0000256" key="5">
    <source>
        <dbReference type="ARBA" id="ARBA00022729"/>
    </source>
</evidence>
<dbReference type="InterPro" id="IPR047196">
    <property type="entry name" value="YidC_ALB_C"/>
</dbReference>
<keyword evidence="9" id="KW-0564">Palmitate</keyword>
<dbReference type="OrthoDB" id="9780552at2"/>
<dbReference type="PANTHER" id="PTHR12428:SF65">
    <property type="entry name" value="CYTOCHROME C OXIDASE ASSEMBLY PROTEIN COX18, MITOCHONDRIAL"/>
    <property type="match status" value="1"/>
</dbReference>
<evidence type="ECO:0000256" key="7">
    <source>
        <dbReference type="ARBA" id="ARBA00022989"/>
    </source>
</evidence>
<gene>
    <name evidence="12" type="primary">yidC</name>
    <name evidence="15" type="ORF">CGZ75_14980</name>
</gene>
<comment type="caution">
    <text evidence="15">The sequence shown here is derived from an EMBL/GenBank/DDBJ whole genome shotgun (WGS) entry which is preliminary data.</text>
</comment>
<comment type="subcellular location">
    <subcellularLocation>
        <location evidence="1 12">Cell membrane</location>
        <topology evidence="1 12">Multi-pass membrane protein</topology>
    </subcellularLocation>
</comment>
<dbReference type="GO" id="GO:0005886">
    <property type="term" value="C:plasma membrane"/>
    <property type="evidence" value="ECO:0007669"/>
    <property type="project" value="UniProtKB-SubCell"/>
</dbReference>
<evidence type="ECO:0000256" key="11">
    <source>
        <dbReference type="ARBA" id="ARBA00023288"/>
    </source>
</evidence>
<evidence type="ECO:0000313" key="15">
    <source>
        <dbReference type="EMBL" id="OXM14261.1"/>
    </source>
</evidence>
<comment type="function">
    <text evidence="12">Required for the insertion and/or proper folding and/or complex formation of integral membrane proteins into the membrane. Involved in integration of membrane proteins that insert both dependently and independently of the Sec translocase complex, as well as at least some lipoproteins.</text>
</comment>
<evidence type="ECO:0000256" key="10">
    <source>
        <dbReference type="ARBA" id="ARBA00023186"/>
    </source>
</evidence>
<organism evidence="15 16">
    <name type="scientific">Paenibacillus herberti</name>
    <dbReference type="NCBI Taxonomy" id="1619309"/>
    <lineage>
        <taxon>Bacteria</taxon>
        <taxon>Bacillati</taxon>
        <taxon>Bacillota</taxon>
        <taxon>Bacilli</taxon>
        <taxon>Bacillales</taxon>
        <taxon>Paenibacillaceae</taxon>
        <taxon>Paenibacillus</taxon>
    </lineage>
</organism>
<proteinExistence type="inferred from homology"/>
<accession>A0A229NWP5</accession>
<evidence type="ECO:0000256" key="2">
    <source>
        <dbReference type="ARBA" id="ARBA00022448"/>
    </source>
</evidence>
<dbReference type="Proteomes" id="UP000215145">
    <property type="component" value="Unassembled WGS sequence"/>
</dbReference>
<feature type="transmembrane region" description="Helical" evidence="12">
    <location>
        <begin position="66"/>
        <end position="86"/>
    </location>
</feature>
<keyword evidence="5 12" id="KW-0732">Signal</keyword>
<protein>
    <recommendedName>
        <fullName evidence="12">Membrane protein insertase YidC</fullName>
    </recommendedName>
    <alternativeName>
        <fullName evidence="12">Foldase YidC</fullName>
    </alternativeName>
    <alternativeName>
        <fullName evidence="12">Membrane integrase YidC</fullName>
    </alternativeName>
    <alternativeName>
        <fullName evidence="12">Membrane protein YidC</fullName>
    </alternativeName>
</protein>
<dbReference type="Pfam" id="PF02096">
    <property type="entry name" value="60KD_IMP"/>
    <property type="match status" value="1"/>
</dbReference>
<feature type="transmembrane region" description="Helical" evidence="12">
    <location>
        <begin position="214"/>
        <end position="230"/>
    </location>
</feature>
<dbReference type="HAMAP" id="MF_01811">
    <property type="entry name" value="YidC_type2"/>
    <property type="match status" value="1"/>
</dbReference>
<dbReference type="EMBL" id="NMUQ01000002">
    <property type="protein sequence ID" value="OXM14261.1"/>
    <property type="molecule type" value="Genomic_DNA"/>
</dbReference>
<keyword evidence="4 12" id="KW-0812">Transmembrane</keyword>
<dbReference type="PRINTS" id="PR00701">
    <property type="entry name" value="60KDINNERMP"/>
</dbReference>
<feature type="region of interest" description="Disordered" evidence="13">
    <location>
        <begin position="266"/>
        <end position="291"/>
    </location>
</feature>
<feature type="transmembrane region" description="Helical" evidence="12">
    <location>
        <begin position="140"/>
        <end position="161"/>
    </location>
</feature>
<evidence type="ECO:0000313" key="16">
    <source>
        <dbReference type="Proteomes" id="UP000215145"/>
    </source>
</evidence>
<evidence type="ECO:0000256" key="3">
    <source>
        <dbReference type="ARBA" id="ARBA00022475"/>
    </source>
</evidence>
<dbReference type="GO" id="GO:0015031">
    <property type="term" value="P:protein transport"/>
    <property type="evidence" value="ECO:0007669"/>
    <property type="project" value="UniProtKB-KW"/>
</dbReference>
<sequence length="291" mass="31961">MRPLFLLPRLGKTGKATLAIGAILLLAGCGAQGSIDSETPGLFNHYVVFPLAWLLKALAGGLQDNYGLALIVLTLLVRLVLMPLMLRQYRGQQLMKGKQKRMQPELDELKARHNGKKPEELQNQQKEMLELYRKHGYNPMAIGCLPMLIQLPILTGLYYAIRMSPELSNHAFLWFQLGQPDLILPFLAAGVYYVQAKLSQRGIEMNDMQRQMSWLVYLSPVMMGIFSFTAPAAMPLYWVAGGVILILQTLLSQRLYQHLAKDDGSVAAESSGAGGRSRSASAGGAGAEGSS</sequence>
<dbReference type="GO" id="GO:0032977">
    <property type="term" value="F:membrane insertase activity"/>
    <property type="evidence" value="ECO:0007669"/>
    <property type="project" value="InterPro"/>
</dbReference>
<evidence type="ECO:0000256" key="9">
    <source>
        <dbReference type="ARBA" id="ARBA00023139"/>
    </source>
</evidence>
<keyword evidence="11 12" id="KW-0449">Lipoprotein</keyword>
<keyword evidence="10 12" id="KW-0143">Chaperone</keyword>
<dbReference type="GO" id="GO:0051205">
    <property type="term" value="P:protein insertion into membrane"/>
    <property type="evidence" value="ECO:0007669"/>
    <property type="project" value="TreeGrafter"/>
</dbReference>
<evidence type="ECO:0000256" key="6">
    <source>
        <dbReference type="ARBA" id="ARBA00022927"/>
    </source>
</evidence>
<name>A0A229NWP5_9BACL</name>
<evidence type="ECO:0000256" key="13">
    <source>
        <dbReference type="SAM" id="MobiDB-lite"/>
    </source>
</evidence>
<dbReference type="RefSeq" id="WP_089525085.1">
    <property type="nucleotide sequence ID" value="NZ_NMUQ01000002.1"/>
</dbReference>
<keyword evidence="2 12" id="KW-0813">Transport</keyword>
<evidence type="ECO:0000256" key="12">
    <source>
        <dbReference type="HAMAP-Rule" id="MF_01811"/>
    </source>
</evidence>
<comment type="similarity">
    <text evidence="12">Belongs to the OXA1/ALB3/YidC family. Type 2 subfamily.</text>
</comment>
<dbReference type="CDD" id="cd20070">
    <property type="entry name" value="5TM_YidC_Alb3"/>
    <property type="match status" value="1"/>
</dbReference>
<feature type="domain" description="Membrane insertase YidC/Oxa/ALB C-terminal" evidence="14">
    <location>
        <begin position="66"/>
        <end position="253"/>
    </location>
</feature>
<keyword evidence="7 12" id="KW-1133">Transmembrane helix</keyword>